<organism evidence="1 2">
    <name type="scientific">Levilactobacillus bambusae</name>
    <dbReference type="NCBI Taxonomy" id="2024736"/>
    <lineage>
        <taxon>Bacteria</taxon>
        <taxon>Bacillati</taxon>
        <taxon>Bacillota</taxon>
        <taxon>Bacilli</taxon>
        <taxon>Lactobacillales</taxon>
        <taxon>Lactobacillaceae</taxon>
        <taxon>Levilactobacillus</taxon>
    </lineage>
</organism>
<reference evidence="1 2" key="1">
    <citation type="journal article" date="2018" name="Int. J. Syst. Evol. Microbiol.">
        <title>Lactobacillus bambusae sp. nov., isolated from a traditional fermented Ma-bamboo shoots of Taiwan.</title>
        <authorList>
            <person name="Wang L.-T."/>
        </authorList>
    </citation>
    <scope>NUCLEOTIDE SEQUENCE [LARGE SCALE GENOMIC DNA]</scope>
    <source>
        <strain evidence="1 2">BS-W1</strain>
    </source>
</reference>
<sequence length="153" mass="17752">MSRLIDLKGQRFGRLVALEIAGQKGNGNKLWLCQCDCGNTCIKDGYNLRHGITKSCGCLVKDVAREKFYQQEETRQRMGNVEQLASAWHVTYMDKVRSTNQSGTTGVSYDSMRDRWVARLYYNHRYVLNRTFKTKEEAVEARVEAERQYLKVN</sequence>
<dbReference type="RefSeq" id="WP_109250751.1">
    <property type="nucleotide sequence ID" value="NZ_QCXQ01000005.1"/>
</dbReference>
<name>A0A2V1MX56_9LACO</name>
<dbReference type="AlphaFoldDB" id="A0A2V1MX56"/>
<dbReference type="Gene3D" id="1.20.5.2050">
    <property type="match status" value="1"/>
</dbReference>
<proteinExistence type="predicted"/>
<comment type="caution">
    <text evidence="1">The sequence shown here is derived from an EMBL/GenBank/DDBJ whole genome shotgun (WGS) entry which is preliminary data.</text>
</comment>
<dbReference type="SUPFAM" id="SSF54171">
    <property type="entry name" value="DNA-binding domain"/>
    <property type="match status" value="1"/>
</dbReference>
<dbReference type="Proteomes" id="UP000245080">
    <property type="component" value="Unassembled WGS sequence"/>
</dbReference>
<dbReference type="InterPro" id="IPR016177">
    <property type="entry name" value="DNA-bd_dom_sf"/>
</dbReference>
<evidence type="ECO:0000313" key="1">
    <source>
        <dbReference type="EMBL" id="PWF99650.1"/>
    </source>
</evidence>
<gene>
    <name evidence="1" type="ORF">DCM90_07490</name>
</gene>
<dbReference type="GO" id="GO:0003677">
    <property type="term" value="F:DNA binding"/>
    <property type="evidence" value="ECO:0007669"/>
    <property type="project" value="InterPro"/>
</dbReference>
<protein>
    <recommendedName>
        <fullName evidence="3">AP2 domain-containing protein</fullName>
    </recommendedName>
</protein>
<dbReference type="OrthoDB" id="552713at2"/>
<evidence type="ECO:0008006" key="3">
    <source>
        <dbReference type="Google" id="ProtNLM"/>
    </source>
</evidence>
<dbReference type="EMBL" id="QCXQ01000005">
    <property type="protein sequence ID" value="PWF99650.1"/>
    <property type="molecule type" value="Genomic_DNA"/>
</dbReference>
<keyword evidence="2" id="KW-1185">Reference proteome</keyword>
<evidence type="ECO:0000313" key="2">
    <source>
        <dbReference type="Proteomes" id="UP000245080"/>
    </source>
</evidence>
<accession>A0A2V1MX56</accession>